<accession>A0AAV2P282</accession>
<name>A0AAV2P282_9HYME</name>
<dbReference type="EMBL" id="OZ034829">
    <property type="protein sequence ID" value="CAL1686099.1"/>
    <property type="molecule type" value="Genomic_DNA"/>
</dbReference>
<feature type="compositionally biased region" description="Polar residues" evidence="1">
    <location>
        <begin position="1"/>
        <end position="14"/>
    </location>
</feature>
<dbReference type="Proteomes" id="UP001497644">
    <property type="component" value="Chromosome 6"/>
</dbReference>
<feature type="region of interest" description="Disordered" evidence="1">
    <location>
        <begin position="1"/>
        <end position="34"/>
    </location>
</feature>
<evidence type="ECO:0000256" key="1">
    <source>
        <dbReference type="SAM" id="MobiDB-lite"/>
    </source>
</evidence>
<proteinExistence type="predicted"/>
<gene>
    <name evidence="2" type="ORF">LPLAT_LOCUS11468</name>
</gene>
<evidence type="ECO:0000313" key="3">
    <source>
        <dbReference type="Proteomes" id="UP001497644"/>
    </source>
</evidence>
<organism evidence="2 3">
    <name type="scientific">Lasius platythorax</name>
    <dbReference type="NCBI Taxonomy" id="488582"/>
    <lineage>
        <taxon>Eukaryota</taxon>
        <taxon>Metazoa</taxon>
        <taxon>Ecdysozoa</taxon>
        <taxon>Arthropoda</taxon>
        <taxon>Hexapoda</taxon>
        <taxon>Insecta</taxon>
        <taxon>Pterygota</taxon>
        <taxon>Neoptera</taxon>
        <taxon>Endopterygota</taxon>
        <taxon>Hymenoptera</taxon>
        <taxon>Apocrita</taxon>
        <taxon>Aculeata</taxon>
        <taxon>Formicoidea</taxon>
        <taxon>Formicidae</taxon>
        <taxon>Formicinae</taxon>
        <taxon>Lasius</taxon>
        <taxon>Lasius</taxon>
    </lineage>
</organism>
<reference evidence="2" key="1">
    <citation type="submission" date="2024-04" db="EMBL/GenBank/DDBJ databases">
        <authorList>
            <consortium name="Molecular Ecology Group"/>
        </authorList>
    </citation>
    <scope>NUCLEOTIDE SEQUENCE</scope>
</reference>
<sequence length="75" mass="8307">MQTADRYTGNTSVNAPIRVSKDSTATAETPEIPEGPRRRYLSNVMLAVLVGVTIRFEASNLHLSRCIVHRACLHI</sequence>
<dbReference type="AlphaFoldDB" id="A0AAV2P282"/>
<evidence type="ECO:0000313" key="2">
    <source>
        <dbReference type="EMBL" id="CAL1686099.1"/>
    </source>
</evidence>
<keyword evidence="3" id="KW-1185">Reference proteome</keyword>
<protein>
    <submittedName>
        <fullName evidence="2">Uncharacterized protein</fullName>
    </submittedName>
</protein>